<dbReference type="EMBL" id="JABWMJ010000012">
    <property type="protein sequence ID" value="NUZ08338.1"/>
    <property type="molecule type" value="Genomic_DNA"/>
</dbReference>
<comment type="caution">
    <text evidence="3">The sequence shown here is derived from an EMBL/GenBank/DDBJ whole genome shotgun (WGS) entry which is preliminary data.</text>
</comment>
<gene>
    <name evidence="3" type="ORF">HQN59_21530</name>
</gene>
<dbReference type="Pfam" id="PF07589">
    <property type="entry name" value="PEP-CTERM"/>
    <property type="match status" value="1"/>
</dbReference>
<feature type="domain" description="Ice-binding protein C-terminal" evidence="2">
    <location>
        <begin position="146"/>
        <end position="169"/>
    </location>
</feature>
<evidence type="ECO:0000313" key="3">
    <source>
        <dbReference type="EMBL" id="NUZ08338.1"/>
    </source>
</evidence>
<reference evidence="3 4" key="1">
    <citation type="submission" date="2020-06" db="EMBL/GenBank/DDBJ databases">
        <title>Schlegella sp. ID0723 isolated from air conditioner.</title>
        <authorList>
            <person name="Kim D.Y."/>
            <person name="Kim D.-U."/>
        </authorList>
    </citation>
    <scope>NUCLEOTIDE SEQUENCE [LARGE SCALE GENOMIC DNA]</scope>
    <source>
        <strain evidence="3 4">ID0723</strain>
    </source>
</reference>
<dbReference type="AlphaFoldDB" id="A0A7Y6NS85"/>
<name>A0A7Y6NS85_9BURK</name>
<accession>A0A7Y6NS85</accession>
<keyword evidence="4" id="KW-1185">Reference proteome</keyword>
<keyword evidence="1" id="KW-0732">Signal</keyword>
<evidence type="ECO:0000256" key="1">
    <source>
        <dbReference type="SAM" id="SignalP"/>
    </source>
</evidence>
<feature type="signal peptide" evidence="1">
    <location>
        <begin position="1"/>
        <end position="23"/>
    </location>
</feature>
<sequence length="183" mass="18564">MKHPLIVAAAAAALTLGAMSSQAAVITSSYSSLGGNSWLANLTVTNDGNPTTFAGFTVDFPNATNLALVSSPANWDSLIFQADPSLPDFGYLDSMALGSLLAVGQSVGGFGVSFSLAGGARPGSLPFMLYDANFNPVAAGNTTIAAIPEPATALLAALGLAFVGLRNRRLSVKTRQAAEEVTA</sequence>
<feature type="chain" id="PRO_5031282109" evidence="1">
    <location>
        <begin position="24"/>
        <end position="183"/>
    </location>
</feature>
<dbReference type="Proteomes" id="UP000529637">
    <property type="component" value="Unassembled WGS sequence"/>
</dbReference>
<evidence type="ECO:0000259" key="2">
    <source>
        <dbReference type="Pfam" id="PF07589"/>
    </source>
</evidence>
<protein>
    <submittedName>
        <fullName evidence="3">PEP-CTERM sorting domain-containing protein</fullName>
    </submittedName>
</protein>
<dbReference type="RefSeq" id="WP_176071173.1">
    <property type="nucleotide sequence ID" value="NZ_JABWMJ010000012.1"/>
</dbReference>
<organism evidence="3 4">
    <name type="scientific">Piscinibacter koreensis</name>
    <dbReference type="NCBI Taxonomy" id="2742824"/>
    <lineage>
        <taxon>Bacteria</taxon>
        <taxon>Pseudomonadati</taxon>
        <taxon>Pseudomonadota</taxon>
        <taxon>Betaproteobacteria</taxon>
        <taxon>Burkholderiales</taxon>
        <taxon>Sphaerotilaceae</taxon>
        <taxon>Piscinibacter</taxon>
    </lineage>
</organism>
<dbReference type="InterPro" id="IPR013424">
    <property type="entry name" value="Ice-binding_C"/>
</dbReference>
<evidence type="ECO:0000313" key="4">
    <source>
        <dbReference type="Proteomes" id="UP000529637"/>
    </source>
</evidence>
<proteinExistence type="predicted"/>
<dbReference type="NCBIfam" id="TIGR02595">
    <property type="entry name" value="PEP_CTERM"/>
    <property type="match status" value="1"/>
</dbReference>